<dbReference type="AlphaFoldDB" id="E4Z788"/>
<evidence type="ECO:0000313" key="1">
    <source>
        <dbReference type="EMBL" id="CBY43566.1"/>
    </source>
</evidence>
<organism evidence="1">
    <name type="scientific">Oikopleura dioica</name>
    <name type="common">Tunicate</name>
    <dbReference type="NCBI Taxonomy" id="34765"/>
    <lineage>
        <taxon>Eukaryota</taxon>
        <taxon>Metazoa</taxon>
        <taxon>Chordata</taxon>
        <taxon>Tunicata</taxon>
        <taxon>Appendicularia</taxon>
        <taxon>Copelata</taxon>
        <taxon>Oikopleuridae</taxon>
        <taxon>Oikopleura</taxon>
    </lineage>
</organism>
<dbReference type="Proteomes" id="UP000011014">
    <property type="component" value="Unassembled WGS sequence"/>
</dbReference>
<accession>E4Z788</accession>
<feature type="non-terminal residue" evidence="1">
    <location>
        <position position="1"/>
    </location>
</feature>
<sequence>EAGSNSAGGGEAQQPLLNIVNQSNNNDYDNATWSVPVPSAFHMADASNVEIFYDKNTTDDVGATTGATSVDQKVNL</sequence>
<name>E4Z788_OIKDI</name>
<reference evidence="1" key="1">
    <citation type="journal article" date="2010" name="Science">
        <title>Plasticity of animal genome architecture unmasked by rapid evolution of a pelagic tunicate.</title>
        <authorList>
            <person name="Denoeud F."/>
            <person name="Henriet S."/>
            <person name="Mungpakdee S."/>
            <person name="Aury J.M."/>
            <person name="Da Silva C."/>
            <person name="Brinkmann H."/>
            <person name="Mikhaleva J."/>
            <person name="Olsen L.C."/>
            <person name="Jubin C."/>
            <person name="Canestro C."/>
            <person name="Bouquet J.M."/>
            <person name="Danks G."/>
            <person name="Poulain J."/>
            <person name="Campsteijn C."/>
            <person name="Adamski M."/>
            <person name="Cross I."/>
            <person name="Yadetie F."/>
            <person name="Muffato M."/>
            <person name="Louis A."/>
            <person name="Butcher S."/>
            <person name="Tsagkogeorga G."/>
            <person name="Konrad A."/>
            <person name="Singh S."/>
            <person name="Jensen M.F."/>
            <person name="Cong E.H."/>
            <person name="Eikeseth-Otteraa H."/>
            <person name="Noel B."/>
            <person name="Anthouard V."/>
            <person name="Porcel B.M."/>
            <person name="Kachouri-Lafond R."/>
            <person name="Nishino A."/>
            <person name="Ugolini M."/>
            <person name="Chourrout P."/>
            <person name="Nishida H."/>
            <person name="Aasland R."/>
            <person name="Huzurbazar S."/>
            <person name="Westhof E."/>
            <person name="Delsuc F."/>
            <person name="Lehrach H."/>
            <person name="Reinhardt R."/>
            <person name="Weissenbach J."/>
            <person name="Roy S.W."/>
            <person name="Artiguenave F."/>
            <person name="Postlethwait J.H."/>
            <person name="Manak J.R."/>
            <person name="Thompson E.M."/>
            <person name="Jaillon O."/>
            <person name="Du Pasquier L."/>
            <person name="Boudinot P."/>
            <person name="Liberles D.A."/>
            <person name="Volff J.N."/>
            <person name="Philippe H."/>
            <person name="Lenhard B."/>
            <person name="Roest Crollius H."/>
            <person name="Wincker P."/>
            <person name="Chourrout D."/>
        </authorList>
    </citation>
    <scope>NUCLEOTIDE SEQUENCE [LARGE SCALE GENOMIC DNA]</scope>
</reference>
<protein>
    <submittedName>
        <fullName evidence="1">Uncharacterized protein</fullName>
    </submittedName>
</protein>
<proteinExistence type="predicted"/>
<gene>
    <name evidence="1" type="ORF">GSOID_T00028177001</name>
</gene>
<dbReference type="EMBL" id="FN658397">
    <property type="protein sequence ID" value="CBY43566.1"/>
    <property type="molecule type" value="Genomic_DNA"/>
</dbReference>